<reference evidence="4" key="1">
    <citation type="submission" date="2023-09" db="UniProtKB">
        <authorList>
            <consortium name="Ensembl"/>
        </authorList>
    </citation>
    <scope>IDENTIFICATION</scope>
</reference>
<protein>
    <submittedName>
        <fullName evidence="4">Uncharacterized protein</fullName>
    </submittedName>
</protein>
<accession>A0A8C0XL69</accession>
<proteinExistence type="predicted"/>
<keyword evidence="1" id="KW-0227">DNA damage</keyword>
<name>A0A8C0XL69_CASCN</name>
<dbReference type="PANTHER" id="PTHR12159:SF9">
    <property type="entry name" value="G_T MISMATCH-SPECIFIC THYMINE DNA GLYCOSYLASE"/>
    <property type="match status" value="1"/>
</dbReference>
<dbReference type="GO" id="GO:0008263">
    <property type="term" value="F:pyrimidine-specific mismatch base pair DNA N-glycosylase activity"/>
    <property type="evidence" value="ECO:0007669"/>
    <property type="project" value="TreeGrafter"/>
</dbReference>
<keyword evidence="2" id="KW-0378">Hydrolase</keyword>
<evidence type="ECO:0000256" key="1">
    <source>
        <dbReference type="ARBA" id="ARBA00022763"/>
    </source>
</evidence>
<dbReference type="GO" id="GO:0005634">
    <property type="term" value="C:nucleus"/>
    <property type="evidence" value="ECO:0007669"/>
    <property type="project" value="TreeGrafter"/>
</dbReference>
<dbReference type="AlphaFoldDB" id="A0A8C0XL69"/>
<dbReference type="GO" id="GO:0006285">
    <property type="term" value="P:base-excision repair, AP site formation"/>
    <property type="evidence" value="ECO:0007669"/>
    <property type="project" value="InterPro"/>
</dbReference>
<dbReference type="GO" id="GO:0004844">
    <property type="term" value="F:uracil DNA N-glycosylase activity"/>
    <property type="evidence" value="ECO:0007669"/>
    <property type="project" value="TreeGrafter"/>
</dbReference>
<organism evidence="4">
    <name type="scientific">Castor canadensis</name>
    <name type="common">American beaver</name>
    <dbReference type="NCBI Taxonomy" id="51338"/>
    <lineage>
        <taxon>Eukaryota</taxon>
        <taxon>Metazoa</taxon>
        <taxon>Chordata</taxon>
        <taxon>Craniata</taxon>
        <taxon>Vertebrata</taxon>
        <taxon>Euteleostomi</taxon>
        <taxon>Mammalia</taxon>
        <taxon>Eutheria</taxon>
        <taxon>Euarchontoglires</taxon>
        <taxon>Glires</taxon>
        <taxon>Rodentia</taxon>
        <taxon>Castorimorpha</taxon>
        <taxon>Castoridae</taxon>
        <taxon>Castor</taxon>
    </lineage>
</organism>
<dbReference type="PANTHER" id="PTHR12159">
    <property type="entry name" value="G/T AND G/U MISMATCH-SPECIFIC DNA GLYCOSYLASE"/>
    <property type="match status" value="1"/>
</dbReference>
<evidence type="ECO:0000256" key="2">
    <source>
        <dbReference type="ARBA" id="ARBA00022801"/>
    </source>
</evidence>
<evidence type="ECO:0000256" key="3">
    <source>
        <dbReference type="ARBA" id="ARBA00023204"/>
    </source>
</evidence>
<dbReference type="InterPro" id="IPR015637">
    <property type="entry name" value="MUG/TDG"/>
</dbReference>
<sequence>IPSSIARCAQCRHAQDKVHYYIKLEDLRDQVKGTERNTDVQEVHYAFDIQLAQEDAKKMVAKEKTMSYETAYDGAYGENPSNSEPCIFSSNGLTDGAVLRGESAFTDIPSGQWMSQSFADQTEERSRA</sequence>
<dbReference type="Ensembl" id="ENSCCNT00000037227.1">
    <property type="protein sequence ID" value="ENSCCNP00000029539.1"/>
    <property type="gene ID" value="ENSCCNG00000028295.1"/>
</dbReference>
<evidence type="ECO:0000313" key="4">
    <source>
        <dbReference type="Ensembl" id="ENSCCNP00000029539.1"/>
    </source>
</evidence>
<keyword evidence="3" id="KW-0234">DNA repair</keyword>